<protein>
    <submittedName>
        <fullName evidence="3">Glycosyltransferase</fullName>
    </submittedName>
</protein>
<dbReference type="EMBL" id="VGJX01000176">
    <property type="protein sequence ID" value="MBM3274302.1"/>
    <property type="molecule type" value="Genomic_DNA"/>
</dbReference>
<name>A0A937X4U7_9BACT</name>
<dbReference type="Proteomes" id="UP000703893">
    <property type="component" value="Unassembled WGS sequence"/>
</dbReference>
<reference evidence="3 4" key="1">
    <citation type="submission" date="2019-03" db="EMBL/GenBank/DDBJ databases">
        <title>Lake Tanganyika Metagenome-Assembled Genomes (MAGs).</title>
        <authorList>
            <person name="Tran P."/>
        </authorList>
    </citation>
    <scope>NUCLEOTIDE SEQUENCE [LARGE SCALE GENOMIC DNA]</scope>
    <source>
        <strain evidence="3">K_DeepCast_65m_m2_236</strain>
    </source>
</reference>
<sequence length="82" mass="8651">DAMAAGVPVVAGNRGSLPDVLGDAALLVEPEDVTAISEAIGRVLQDETLAADLRTRGLARAGRFSWEHTAELTYRAYEAALQ</sequence>
<dbReference type="GO" id="GO:0009103">
    <property type="term" value="P:lipopolysaccharide biosynthetic process"/>
    <property type="evidence" value="ECO:0007669"/>
    <property type="project" value="TreeGrafter"/>
</dbReference>
<feature type="domain" description="Glycosyl transferase family 1" evidence="2">
    <location>
        <begin position="2"/>
        <end position="57"/>
    </location>
</feature>
<feature type="non-terminal residue" evidence="3">
    <location>
        <position position="1"/>
    </location>
</feature>
<evidence type="ECO:0000259" key="2">
    <source>
        <dbReference type="Pfam" id="PF00534"/>
    </source>
</evidence>
<evidence type="ECO:0000313" key="4">
    <source>
        <dbReference type="Proteomes" id="UP000703893"/>
    </source>
</evidence>
<keyword evidence="1" id="KW-0808">Transferase</keyword>
<dbReference type="Pfam" id="PF00534">
    <property type="entry name" value="Glycos_transf_1"/>
    <property type="match status" value="1"/>
</dbReference>
<dbReference type="Gene3D" id="3.40.50.2000">
    <property type="entry name" value="Glycogen Phosphorylase B"/>
    <property type="match status" value="2"/>
</dbReference>
<evidence type="ECO:0000313" key="3">
    <source>
        <dbReference type="EMBL" id="MBM3274302.1"/>
    </source>
</evidence>
<dbReference type="InterPro" id="IPR001296">
    <property type="entry name" value="Glyco_trans_1"/>
</dbReference>
<accession>A0A937X4U7</accession>
<dbReference type="GO" id="GO:0016757">
    <property type="term" value="F:glycosyltransferase activity"/>
    <property type="evidence" value="ECO:0007669"/>
    <property type="project" value="InterPro"/>
</dbReference>
<dbReference type="AlphaFoldDB" id="A0A937X4U7"/>
<dbReference type="PANTHER" id="PTHR46401:SF2">
    <property type="entry name" value="GLYCOSYLTRANSFERASE WBBK-RELATED"/>
    <property type="match status" value="1"/>
</dbReference>
<comment type="caution">
    <text evidence="3">The sequence shown here is derived from an EMBL/GenBank/DDBJ whole genome shotgun (WGS) entry which is preliminary data.</text>
</comment>
<dbReference type="PANTHER" id="PTHR46401">
    <property type="entry name" value="GLYCOSYLTRANSFERASE WBBK-RELATED"/>
    <property type="match status" value="1"/>
</dbReference>
<dbReference type="SUPFAM" id="SSF53756">
    <property type="entry name" value="UDP-Glycosyltransferase/glycogen phosphorylase"/>
    <property type="match status" value="1"/>
</dbReference>
<evidence type="ECO:0000256" key="1">
    <source>
        <dbReference type="ARBA" id="ARBA00022679"/>
    </source>
</evidence>
<proteinExistence type="predicted"/>
<organism evidence="3 4">
    <name type="scientific">Candidatus Tanganyikabacteria bacterium</name>
    <dbReference type="NCBI Taxonomy" id="2961651"/>
    <lineage>
        <taxon>Bacteria</taxon>
        <taxon>Bacillati</taxon>
        <taxon>Candidatus Sericytochromatia</taxon>
        <taxon>Candidatus Tanganyikabacteria</taxon>
    </lineage>
</organism>
<gene>
    <name evidence="3" type="ORF">FJZ00_04070</name>
</gene>